<evidence type="ECO:0000313" key="4">
    <source>
        <dbReference type="EMBL" id="MDE49771.1"/>
    </source>
</evidence>
<evidence type="ECO:0000259" key="3">
    <source>
        <dbReference type="PROSITE" id="PS01180"/>
    </source>
</evidence>
<sequence length="204" mass="22863">MRMANYKSESKNSHTFATSGPNVKMILIATTVLLISSAFFRPIETTLIQSSDNLDNNSIEQDQVSETKHRHIACGTIASNHTHLIIKNPHYPEPTYAKAICETVIERSSGLTVDRLNIKFKQLELYRPNYDGTCLHDRFAVYTDLNIAVTPILCGNQTGQTLSIPFLPPLTSLIISITTSDLDHDRAWVLEIEQANRTSGYLSR</sequence>
<feature type="domain" description="CUB" evidence="3">
    <location>
        <begin position="74"/>
        <end position="204"/>
    </location>
</feature>
<feature type="disulfide bond" evidence="2">
    <location>
        <begin position="74"/>
        <end position="101"/>
    </location>
</feature>
<dbReference type="AlphaFoldDB" id="A0A6G1SHS6"/>
<dbReference type="SUPFAM" id="SSF49854">
    <property type="entry name" value="Spermadhesin, CUB domain"/>
    <property type="match status" value="1"/>
</dbReference>
<name>A0A6G1SHS6_9ACAR</name>
<evidence type="ECO:0000256" key="2">
    <source>
        <dbReference type="PROSITE-ProRule" id="PRU00059"/>
    </source>
</evidence>
<dbReference type="PROSITE" id="PS01180">
    <property type="entry name" value="CUB"/>
    <property type="match status" value="1"/>
</dbReference>
<accession>A0A6G1SHS6</accession>
<dbReference type="Gene3D" id="2.60.120.290">
    <property type="entry name" value="Spermadhesin, CUB domain"/>
    <property type="match status" value="1"/>
</dbReference>
<protein>
    <recommendedName>
        <fullName evidence="3">CUB domain-containing protein</fullName>
    </recommendedName>
</protein>
<proteinExistence type="predicted"/>
<keyword evidence="1 2" id="KW-1015">Disulfide bond</keyword>
<dbReference type="InterPro" id="IPR035914">
    <property type="entry name" value="Sperma_CUB_dom_sf"/>
</dbReference>
<comment type="caution">
    <text evidence="2">Lacks conserved residue(s) required for the propagation of feature annotation.</text>
</comment>
<organism evidence="4">
    <name type="scientific">Aceria tosichella</name>
    <name type="common">wheat curl mite</name>
    <dbReference type="NCBI Taxonomy" id="561515"/>
    <lineage>
        <taxon>Eukaryota</taxon>
        <taxon>Metazoa</taxon>
        <taxon>Ecdysozoa</taxon>
        <taxon>Arthropoda</taxon>
        <taxon>Chelicerata</taxon>
        <taxon>Arachnida</taxon>
        <taxon>Acari</taxon>
        <taxon>Acariformes</taxon>
        <taxon>Trombidiformes</taxon>
        <taxon>Prostigmata</taxon>
        <taxon>Eupodina</taxon>
        <taxon>Eriophyoidea</taxon>
        <taxon>Eriophyidae</taxon>
        <taxon>Eriophyinae</taxon>
        <taxon>Aceriini</taxon>
        <taxon>Aceria</taxon>
    </lineage>
</organism>
<gene>
    <name evidence="4" type="ORF">g.81</name>
</gene>
<dbReference type="EMBL" id="GGYP01005000">
    <property type="protein sequence ID" value="MDE49771.1"/>
    <property type="molecule type" value="Transcribed_RNA"/>
</dbReference>
<dbReference type="InterPro" id="IPR000859">
    <property type="entry name" value="CUB_dom"/>
</dbReference>
<evidence type="ECO:0000256" key="1">
    <source>
        <dbReference type="ARBA" id="ARBA00023157"/>
    </source>
</evidence>
<reference evidence="4" key="1">
    <citation type="submission" date="2018-10" db="EMBL/GenBank/DDBJ databases">
        <title>Transcriptome assembly of Aceria tosichella (Wheat curl mite) Type 2.</title>
        <authorList>
            <person name="Scully E.D."/>
            <person name="Geib S.M."/>
            <person name="Palmer N.A."/>
            <person name="Gupta A.K."/>
            <person name="Sarath G."/>
            <person name="Tatineni S."/>
        </authorList>
    </citation>
    <scope>NUCLEOTIDE SEQUENCE</scope>
    <source>
        <strain evidence="4">LincolnNE</strain>
    </source>
</reference>